<organism evidence="1 2">
    <name type="scientific">Candidatus Roizmanbacteria bacterium RIFCSPHIGHO2_01_FULL_39_12c</name>
    <dbReference type="NCBI Taxonomy" id="1802031"/>
    <lineage>
        <taxon>Bacteria</taxon>
        <taxon>Candidatus Roizmaniibacteriota</taxon>
    </lineage>
</organism>
<proteinExistence type="predicted"/>
<evidence type="ECO:0000313" key="1">
    <source>
        <dbReference type="EMBL" id="OGK16553.1"/>
    </source>
</evidence>
<dbReference type="AlphaFoldDB" id="A0A1F7GCD3"/>
<sequence>MANIVILNGPFGSGKTDLKNELIQKITKLQPELPIFTLEDGPILVDQIRDIAHGTNWSRDSASHQHSWTQTEHNHLNLLPESHFPFTVLDKSVSENMFSRYLDQMRSYQNNPGLLIAELGTGKANKVFGNPDFSTRKFLQKAAKKNYWGRLKQHFSSIIAVGAEWESRLKYNPSRPAVADGISSSWELMESAMRITYESDFDSWKSQFPPDIIIYYRNLYNGFDENQLNELTKMILNRNRSLLEGRNSGYKEI</sequence>
<accession>A0A1F7GCD3</accession>
<evidence type="ECO:0000313" key="2">
    <source>
        <dbReference type="Proteomes" id="UP000177208"/>
    </source>
</evidence>
<name>A0A1F7GCD3_9BACT</name>
<gene>
    <name evidence="1" type="ORF">A2774_05805</name>
</gene>
<protein>
    <submittedName>
        <fullName evidence="1">Uncharacterized protein</fullName>
    </submittedName>
</protein>
<dbReference type="EMBL" id="MFZG01000022">
    <property type="protein sequence ID" value="OGK16553.1"/>
    <property type="molecule type" value="Genomic_DNA"/>
</dbReference>
<comment type="caution">
    <text evidence="1">The sequence shown here is derived from an EMBL/GenBank/DDBJ whole genome shotgun (WGS) entry which is preliminary data.</text>
</comment>
<reference evidence="1 2" key="1">
    <citation type="journal article" date="2016" name="Nat. Commun.">
        <title>Thousands of microbial genomes shed light on interconnected biogeochemical processes in an aquifer system.</title>
        <authorList>
            <person name="Anantharaman K."/>
            <person name="Brown C.T."/>
            <person name="Hug L.A."/>
            <person name="Sharon I."/>
            <person name="Castelle C.J."/>
            <person name="Probst A.J."/>
            <person name="Thomas B.C."/>
            <person name="Singh A."/>
            <person name="Wilkins M.J."/>
            <person name="Karaoz U."/>
            <person name="Brodie E.L."/>
            <person name="Williams K.H."/>
            <person name="Hubbard S.S."/>
            <person name="Banfield J.F."/>
        </authorList>
    </citation>
    <scope>NUCLEOTIDE SEQUENCE [LARGE SCALE GENOMIC DNA]</scope>
</reference>
<dbReference type="Proteomes" id="UP000177208">
    <property type="component" value="Unassembled WGS sequence"/>
</dbReference>